<evidence type="ECO:0000256" key="2">
    <source>
        <dbReference type="ARBA" id="ARBA00007353"/>
    </source>
</evidence>
<accession>A0A383E7U2</accession>
<evidence type="ECO:0000256" key="3">
    <source>
        <dbReference type="ARBA" id="ARBA00022679"/>
    </source>
</evidence>
<evidence type="ECO:0008006" key="11">
    <source>
        <dbReference type="Google" id="ProtNLM"/>
    </source>
</evidence>
<evidence type="ECO:0000256" key="6">
    <source>
        <dbReference type="ARBA" id="ARBA00022833"/>
    </source>
</evidence>
<dbReference type="PANTHER" id="PTHR30616">
    <property type="entry name" value="UNCHARACTERIZED PROTEIN YFIH"/>
    <property type="match status" value="1"/>
</dbReference>
<evidence type="ECO:0000256" key="4">
    <source>
        <dbReference type="ARBA" id="ARBA00022723"/>
    </source>
</evidence>
<dbReference type="InterPro" id="IPR003730">
    <property type="entry name" value="Cu_polyphenol_OxRdtase"/>
</dbReference>
<name>A0A383E7U2_9ZZZZ</name>
<proteinExistence type="inferred from homology"/>
<dbReference type="GO" id="GO:0005507">
    <property type="term" value="F:copper ion binding"/>
    <property type="evidence" value="ECO:0007669"/>
    <property type="project" value="TreeGrafter"/>
</dbReference>
<keyword evidence="6" id="KW-0862">Zinc</keyword>
<dbReference type="Gene3D" id="3.60.140.10">
    <property type="entry name" value="CNF1/YfiH-like putative cysteine hydrolases"/>
    <property type="match status" value="1"/>
</dbReference>
<dbReference type="SUPFAM" id="SSF64438">
    <property type="entry name" value="CNF1/YfiH-like putative cysteine hydrolases"/>
    <property type="match status" value="1"/>
</dbReference>
<reference evidence="10" key="1">
    <citation type="submission" date="2018-05" db="EMBL/GenBank/DDBJ databases">
        <authorList>
            <person name="Lanie J.A."/>
            <person name="Ng W.-L."/>
            <person name="Kazmierczak K.M."/>
            <person name="Andrzejewski T.M."/>
            <person name="Davidsen T.M."/>
            <person name="Wayne K.J."/>
            <person name="Tettelin H."/>
            <person name="Glass J.I."/>
            <person name="Rusch D."/>
            <person name="Podicherti R."/>
            <person name="Tsui H.-C.T."/>
            <person name="Winkler M.E."/>
        </authorList>
    </citation>
    <scope>NUCLEOTIDE SEQUENCE</scope>
</reference>
<dbReference type="PANTHER" id="PTHR30616:SF2">
    <property type="entry name" value="PURINE NUCLEOSIDE PHOSPHORYLASE LACC1"/>
    <property type="match status" value="1"/>
</dbReference>
<evidence type="ECO:0000256" key="5">
    <source>
        <dbReference type="ARBA" id="ARBA00022801"/>
    </source>
</evidence>
<dbReference type="AlphaFoldDB" id="A0A383E7U2"/>
<evidence type="ECO:0000256" key="7">
    <source>
        <dbReference type="ARBA" id="ARBA00047989"/>
    </source>
</evidence>
<protein>
    <recommendedName>
        <fullName evidence="11">Purine nucleoside phosphorylase</fullName>
    </recommendedName>
</protein>
<keyword evidence="3" id="KW-0808">Transferase</keyword>
<sequence length="213" mass="23972">MKFQEFSMNVLRLEGLMKHSGLVHGTSPRFCRFPDGGQGVLSFRRDSAGMLSRRDRDCFLRALDIEKDEIFLVRQVHGDRVYILDESSISHVRVEAEEADAIVTSLTDRPMAVMTADCIPIIVYDFQKHVVGVIHAGRKGTAKKILSKTIEVLKNELRCRSDSICVSMGPGIGGCCYEVDEPCIHSFMENFPGWGHFVHDKGNGKYMLDLYKA</sequence>
<evidence type="ECO:0000313" key="10">
    <source>
        <dbReference type="EMBL" id="SVE52669.1"/>
    </source>
</evidence>
<comment type="similarity">
    <text evidence="2">Belongs to the purine nucleoside phosphorylase YfiH/LACC1 family.</text>
</comment>
<evidence type="ECO:0000256" key="1">
    <source>
        <dbReference type="ARBA" id="ARBA00000553"/>
    </source>
</evidence>
<comment type="catalytic activity">
    <reaction evidence="1">
        <text>inosine + phosphate = alpha-D-ribose 1-phosphate + hypoxanthine</text>
        <dbReference type="Rhea" id="RHEA:27646"/>
        <dbReference type="ChEBI" id="CHEBI:17368"/>
        <dbReference type="ChEBI" id="CHEBI:17596"/>
        <dbReference type="ChEBI" id="CHEBI:43474"/>
        <dbReference type="ChEBI" id="CHEBI:57720"/>
        <dbReference type="EC" id="2.4.2.1"/>
    </reaction>
    <physiologicalReaction direction="left-to-right" evidence="1">
        <dbReference type="Rhea" id="RHEA:27647"/>
    </physiologicalReaction>
</comment>
<dbReference type="Pfam" id="PF02578">
    <property type="entry name" value="Cu-oxidase_4"/>
    <property type="match status" value="1"/>
</dbReference>
<dbReference type="InterPro" id="IPR011324">
    <property type="entry name" value="Cytotoxic_necrot_fac-like_cat"/>
</dbReference>
<dbReference type="InterPro" id="IPR038371">
    <property type="entry name" value="Cu_polyphenol_OxRdtase_sf"/>
</dbReference>
<keyword evidence="5" id="KW-0378">Hydrolase</keyword>
<dbReference type="EMBL" id="UINC01223460">
    <property type="protein sequence ID" value="SVE52669.1"/>
    <property type="molecule type" value="Genomic_DNA"/>
</dbReference>
<keyword evidence="4" id="KW-0479">Metal-binding</keyword>
<evidence type="ECO:0000256" key="9">
    <source>
        <dbReference type="ARBA" id="ARBA00049893"/>
    </source>
</evidence>
<feature type="non-terminal residue" evidence="10">
    <location>
        <position position="213"/>
    </location>
</feature>
<dbReference type="GO" id="GO:0017061">
    <property type="term" value="F:S-methyl-5-thioadenosine phosphorylase activity"/>
    <property type="evidence" value="ECO:0007669"/>
    <property type="project" value="UniProtKB-EC"/>
</dbReference>
<dbReference type="CDD" id="cd16833">
    <property type="entry name" value="YfiH"/>
    <property type="match status" value="1"/>
</dbReference>
<comment type="catalytic activity">
    <reaction evidence="9">
        <text>S-methyl-5'-thioadenosine + phosphate = 5-(methylsulfanyl)-alpha-D-ribose 1-phosphate + adenine</text>
        <dbReference type="Rhea" id="RHEA:11852"/>
        <dbReference type="ChEBI" id="CHEBI:16708"/>
        <dbReference type="ChEBI" id="CHEBI:17509"/>
        <dbReference type="ChEBI" id="CHEBI:43474"/>
        <dbReference type="ChEBI" id="CHEBI:58533"/>
        <dbReference type="EC" id="2.4.2.28"/>
    </reaction>
    <physiologicalReaction direction="left-to-right" evidence="9">
        <dbReference type="Rhea" id="RHEA:11853"/>
    </physiologicalReaction>
</comment>
<comment type="catalytic activity">
    <reaction evidence="7">
        <text>adenosine + H2O + H(+) = inosine + NH4(+)</text>
        <dbReference type="Rhea" id="RHEA:24408"/>
        <dbReference type="ChEBI" id="CHEBI:15377"/>
        <dbReference type="ChEBI" id="CHEBI:15378"/>
        <dbReference type="ChEBI" id="CHEBI:16335"/>
        <dbReference type="ChEBI" id="CHEBI:17596"/>
        <dbReference type="ChEBI" id="CHEBI:28938"/>
        <dbReference type="EC" id="3.5.4.4"/>
    </reaction>
    <physiologicalReaction direction="left-to-right" evidence="7">
        <dbReference type="Rhea" id="RHEA:24409"/>
    </physiologicalReaction>
</comment>
<comment type="catalytic activity">
    <reaction evidence="8">
        <text>adenosine + phosphate = alpha-D-ribose 1-phosphate + adenine</text>
        <dbReference type="Rhea" id="RHEA:27642"/>
        <dbReference type="ChEBI" id="CHEBI:16335"/>
        <dbReference type="ChEBI" id="CHEBI:16708"/>
        <dbReference type="ChEBI" id="CHEBI:43474"/>
        <dbReference type="ChEBI" id="CHEBI:57720"/>
        <dbReference type="EC" id="2.4.2.1"/>
    </reaction>
    <physiologicalReaction direction="left-to-right" evidence="8">
        <dbReference type="Rhea" id="RHEA:27643"/>
    </physiologicalReaction>
</comment>
<organism evidence="10">
    <name type="scientific">marine metagenome</name>
    <dbReference type="NCBI Taxonomy" id="408172"/>
    <lineage>
        <taxon>unclassified sequences</taxon>
        <taxon>metagenomes</taxon>
        <taxon>ecological metagenomes</taxon>
    </lineage>
</organism>
<evidence type="ECO:0000256" key="8">
    <source>
        <dbReference type="ARBA" id="ARBA00048968"/>
    </source>
</evidence>
<dbReference type="GO" id="GO:0016787">
    <property type="term" value="F:hydrolase activity"/>
    <property type="evidence" value="ECO:0007669"/>
    <property type="project" value="UniProtKB-KW"/>
</dbReference>
<gene>
    <name evidence="10" type="ORF">METZ01_LOCUS505523</name>
</gene>